<sequence length="67" mass="7043">MTTKNLALAASIMMLATTSGQALAGTAAPKAQYWRAATGRSDHHALRAFNAIDLPMAPQTLEPNAHP</sequence>
<dbReference type="AlphaFoldDB" id="A0A1M7CDB8"/>
<feature type="signal peptide" evidence="1">
    <location>
        <begin position="1"/>
        <end position="24"/>
    </location>
</feature>
<organism evidence="2 3">
    <name type="scientific">Bradyrhizobium lablabi</name>
    <dbReference type="NCBI Taxonomy" id="722472"/>
    <lineage>
        <taxon>Bacteria</taxon>
        <taxon>Pseudomonadati</taxon>
        <taxon>Pseudomonadota</taxon>
        <taxon>Alphaproteobacteria</taxon>
        <taxon>Hyphomicrobiales</taxon>
        <taxon>Nitrobacteraceae</taxon>
        <taxon>Bradyrhizobium</taxon>
    </lineage>
</organism>
<evidence type="ECO:0000313" key="2">
    <source>
        <dbReference type="EMBL" id="SED68560.1"/>
    </source>
</evidence>
<keyword evidence="1" id="KW-0732">Signal</keyword>
<dbReference type="RefSeq" id="WP_074824297.1">
    <property type="nucleotide sequence ID" value="NZ_FNTI01000001.1"/>
</dbReference>
<evidence type="ECO:0000313" key="3">
    <source>
        <dbReference type="Proteomes" id="UP000183208"/>
    </source>
</evidence>
<dbReference type="EMBL" id="FNTI01000001">
    <property type="protein sequence ID" value="SED68560.1"/>
    <property type="molecule type" value="Genomic_DNA"/>
</dbReference>
<protein>
    <submittedName>
        <fullName evidence="2">Uncharacterized protein</fullName>
    </submittedName>
</protein>
<accession>A0A1M7CDB8</accession>
<proteinExistence type="predicted"/>
<reference evidence="2 3" key="1">
    <citation type="submission" date="2016-10" db="EMBL/GenBank/DDBJ databases">
        <authorList>
            <person name="de Groot N.N."/>
        </authorList>
    </citation>
    <scope>NUCLEOTIDE SEQUENCE [LARGE SCALE GENOMIC DNA]</scope>
    <source>
        <strain evidence="2 3">GAS522</strain>
    </source>
</reference>
<feature type="chain" id="PRO_5030031813" evidence="1">
    <location>
        <begin position="25"/>
        <end position="67"/>
    </location>
</feature>
<evidence type="ECO:0000256" key="1">
    <source>
        <dbReference type="SAM" id="SignalP"/>
    </source>
</evidence>
<name>A0A1M7CDB8_9BRAD</name>
<dbReference type="Proteomes" id="UP000183208">
    <property type="component" value="Unassembled WGS sequence"/>
</dbReference>
<gene>
    <name evidence="2" type="ORF">SAMN05444171_4811</name>
</gene>
<dbReference type="OrthoDB" id="8251244at2"/>